<dbReference type="Pfam" id="PF09346">
    <property type="entry name" value="SMI1_KNR4"/>
    <property type="match status" value="1"/>
</dbReference>
<keyword evidence="5" id="KW-1185">Reference proteome</keyword>
<evidence type="ECO:0000259" key="1">
    <source>
        <dbReference type="SMART" id="SM00860"/>
    </source>
</evidence>
<sequence length="316" mass="37261">MIIDIWKQPAKGLTKETIGRTEEQILQKEIEIGFKFPALYKEHMKLQNGGLLWKSALNYNGEVNELLCNDARFDPIISCNGYKTLKDVLVEYMDKEKLENSSDTNFLYLDRLPILSTMNGHTILCFDYGYNVENEYETPEIVYFELECAENGYEERIRLKSYDELINNLVYYGYESTSFYIGIKSNESIDKIAELIDKSLELQLEVKTDDYYGWYNFEKWYLGKLKLNTSLLVDIKLTPNQFLSNTFLFQNNKELNYVIDIDLRLGVDSFQDNSNNLKSIIMEQFQPFLSNVDWTFLEIPFHKENKIELEKIMQTF</sequence>
<dbReference type="EMBL" id="JPRK01000010">
    <property type="protein sequence ID" value="KIO52496.1"/>
    <property type="molecule type" value="Genomic_DNA"/>
</dbReference>
<reference evidence="2 4" key="1">
    <citation type="submission" date="2015-01" db="EMBL/GenBank/DDBJ databases">
        <title>Genome of Flavobacterium hibernum DSM 12611.</title>
        <authorList>
            <person name="Stropko S.J."/>
            <person name="Pipes S.E."/>
            <person name="Newman J.D."/>
        </authorList>
    </citation>
    <scope>NUCLEOTIDE SEQUENCE [LARGE SCALE GENOMIC DNA]</scope>
    <source>
        <strain evidence="2 4">DSM 12611</strain>
    </source>
</reference>
<name>A0A0D0EYW4_9FLAO</name>
<feature type="domain" description="Knr4/Smi1-like" evidence="1">
    <location>
        <begin position="19"/>
        <end position="168"/>
    </location>
</feature>
<dbReference type="AlphaFoldDB" id="A0A0D0EYW4"/>
<dbReference type="Gene3D" id="3.40.1580.10">
    <property type="entry name" value="SMI1/KNR4-like"/>
    <property type="match status" value="1"/>
</dbReference>
<dbReference type="InterPro" id="IPR018958">
    <property type="entry name" value="Knr4/Smi1-like_dom"/>
</dbReference>
<reference evidence="3 5" key="2">
    <citation type="submission" date="2016-11" db="EMBL/GenBank/DDBJ databases">
        <title>Whole genomes of Flavobacteriaceae.</title>
        <authorList>
            <person name="Stine C."/>
            <person name="Li C."/>
            <person name="Tadesse D."/>
        </authorList>
    </citation>
    <scope>NUCLEOTIDE SEQUENCE [LARGE SCALE GENOMIC DNA]</scope>
    <source>
        <strain evidence="3 5">ATCC 51468</strain>
    </source>
</reference>
<dbReference type="RefSeq" id="WP_041518275.1">
    <property type="nucleotide sequence ID" value="NZ_JPRK01000010.1"/>
</dbReference>
<dbReference type="SUPFAM" id="SSF160631">
    <property type="entry name" value="SMI1/KNR4-like"/>
    <property type="match status" value="1"/>
</dbReference>
<dbReference type="InterPro" id="IPR037883">
    <property type="entry name" value="Knr4/Smi1-like_sf"/>
</dbReference>
<proteinExistence type="predicted"/>
<dbReference type="Proteomes" id="UP000198302">
    <property type="component" value="Unassembled WGS sequence"/>
</dbReference>
<evidence type="ECO:0000313" key="5">
    <source>
        <dbReference type="Proteomes" id="UP000198302"/>
    </source>
</evidence>
<dbReference type="OrthoDB" id="1373409at2"/>
<dbReference type="SMART" id="SM00860">
    <property type="entry name" value="SMI1_KNR4"/>
    <property type="match status" value="1"/>
</dbReference>
<gene>
    <name evidence="3" type="ORF">B0A73_13570</name>
    <name evidence="2" type="ORF">IW18_12830</name>
</gene>
<evidence type="ECO:0000313" key="2">
    <source>
        <dbReference type="EMBL" id="KIO52496.1"/>
    </source>
</evidence>
<evidence type="ECO:0000313" key="3">
    <source>
        <dbReference type="EMBL" id="OXA86709.1"/>
    </source>
</evidence>
<accession>A0A0D0EYW4</accession>
<dbReference type="EMBL" id="MUGX01000015">
    <property type="protein sequence ID" value="OXA86709.1"/>
    <property type="molecule type" value="Genomic_DNA"/>
</dbReference>
<organism evidence="2 4">
    <name type="scientific">Flavobacterium hibernum</name>
    <dbReference type="NCBI Taxonomy" id="37752"/>
    <lineage>
        <taxon>Bacteria</taxon>
        <taxon>Pseudomonadati</taxon>
        <taxon>Bacteroidota</taxon>
        <taxon>Flavobacteriia</taxon>
        <taxon>Flavobacteriales</taxon>
        <taxon>Flavobacteriaceae</taxon>
        <taxon>Flavobacterium</taxon>
    </lineage>
</organism>
<evidence type="ECO:0000313" key="4">
    <source>
        <dbReference type="Proteomes" id="UP000032061"/>
    </source>
</evidence>
<dbReference type="Proteomes" id="UP000032061">
    <property type="component" value="Unassembled WGS sequence"/>
</dbReference>
<comment type="caution">
    <text evidence="2">The sequence shown here is derived from an EMBL/GenBank/DDBJ whole genome shotgun (WGS) entry which is preliminary data.</text>
</comment>
<protein>
    <submittedName>
        <fullName evidence="3">SMI1/KNR4 family protein</fullName>
    </submittedName>
</protein>